<dbReference type="GO" id="GO:0005576">
    <property type="term" value="C:extracellular region"/>
    <property type="evidence" value="ECO:0007669"/>
    <property type="project" value="TreeGrafter"/>
</dbReference>
<keyword evidence="5" id="KW-0456">Lyase</keyword>
<proteinExistence type="predicted"/>
<dbReference type="PANTHER" id="PTHR10680:SF37">
    <property type="entry name" value="PEPTIDYL-ALPHA-HYDROXYGLYCINE ALPHA-AMIDATING LYASE 2"/>
    <property type="match status" value="1"/>
</dbReference>
<dbReference type="AlphaFoldDB" id="A0A8D8X0P8"/>
<dbReference type="GO" id="GO:0016829">
    <property type="term" value="F:lyase activity"/>
    <property type="evidence" value="ECO:0007669"/>
    <property type="project" value="UniProtKB-KW"/>
</dbReference>
<dbReference type="InterPro" id="IPR001258">
    <property type="entry name" value="NHL_repeat"/>
</dbReference>
<dbReference type="InterPro" id="IPR011042">
    <property type="entry name" value="6-blade_b-propeller_TolB-like"/>
</dbReference>
<keyword evidence="2" id="KW-0677">Repeat</keyword>
<sequence>MPTAVAVASDGQFFVSDGYCNARVLKYNPQGHVVRVYPQQHEHLSLAIPHGVTLLEHHDLLCIADRENRRVTCVSAELRSPGQYSRSINIQPPGLGRVFAIASVGDLVFAVNGPTTPQIPVQGFTISPFSEAVVDTWSPTSVRFHNPHGIAINKNGTELYVVETSPNRIWKFDTSQWVDMNQMAYVPLEPE</sequence>
<evidence type="ECO:0000256" key="1">
    <source>
        <dbReference type="ARBA" id="ARBA00022729"/>
    </source>
</evidence>
<dbReference type="Gene3D" id="2.120.10.30">
    <property type="entry name" value="TolB, C-terminal domain"/>
    <property type="match status" value="1"/>
</dbReference>
<evidence type="ECO:0000256" key="3">
    <source>
        <dbReference type="ARBA" id="ARBA00023180"/>
    </source>
</evidence>
<accession>A0A8D8X0P8</accession>
<keyword evidence="3" id="KW-0325">Glycoprotein</keyword>
<dbReference type="PROSITE" id="PS51125">
    <property type="entry name" value="NHL"/>
    <property type="match status" value="1"/>
</dbReference>
<evidence type="ECO:0000313" key="5">
    <source>
        <dbReference type="EMBL" id="CAG6677494.1"/>
    </source>
</evidence>
<evidence type="ECO:0000256" key="4">
    <source>
        <dbReference type="PROSITE-ProRule" id="PRU00504"/>
    </source>
</evidence>
<keyword evidence="1" id="KW-0732">Signal</keyword>
<dbReference type="EMBL" id="HBUF01242665">
    <property type="protein sequence ID" value="CAG6677494.1"/>
    <property type="molecule type" value="Transcribed_RNA"/>
</dbReference>
<reference evidence="5" key="1">
    <citation type="submission" date="2021-05" db="EMBL/GenBank/DDBJ databases">
        <authorList>
            <person name="Alioto T."/>
            <person name="Alioto T."/>
            <person name="Gomez Garrido J."/>
        </authorList>
    </citation>
    <scope>NUCLEOTIDE SEQUENCE</scope>
</reference>
<name>A0A8D8X0P8_9HEMI</name>
<feature type="repeat" description="NHL" evidence="4">
    <location>
        <begin position="1"/>
        <end position="30"/>
    </location>
</feature>
<organism evidence="5">
    <name type="scientific">Cacopsylla melanoneura</name>
    <dbReference type="NCBI Taxonomy" id="428564"/>
    <lineage>
        <taxon>Eukaryota</taxon>
        <taxon>Metazoa</taxon>
        <taxon>Ecdysozoa</taxon>
        <taxon>Arthropoda</taxon>
        <taxon>Hexapoda</taxon>
        <taxon>Insecta</taxon>
        <taxon>Pterygota</taxon>
        <taxon>Neoptera</taxon>
        <taxon>Paraneoptera</taxon>
        <taxon>Hemiptera</taxon>
        <taxon>Sternorrhyncha</taxon>
        <taxon>Psylloidea</taxon>
        <taxon>Psyllidae</taxon>
        <taxon>Psyllinae</taxon>
        <taxon>Cacopsylla</taxon>
    </lineage>
</organism>
<evidence type="ECO:0000256" key="2">
    <source>
        <dbReference type="ARBA" id="ARBA00022737"/>
    </source>
</evidence>
<dbReference type="PANTHER" id="PTHR10680">
    <property type="entry name" value="PEPTIDYL-GLYCINE ALPHA-AMIDATING MONOOXYGENASE"/>
    <property type="match status" value="1"/>
</dbReference>
<dbReference type="SUPFAM" id="SSF101898">
    <property type="entry name" value="NHL repeat"/>
    <property type="match status" value="1"/>
</dbReference>
<dbReference type="Pfam" id="PF01436">
    <property type="entry name" value="NHL"/>
    <property type="match status" value="2"/>
</dbReference>
<protein>
    <submittedName>
        <fullName evidence="5">Peptidyl-alpha-hydroxyglycine alpha-amidating lyase 2</fullName>
    </submittedName>
</protein>